<dbReference type="OrthoDB" id="6591467at2759"/>
<gene>
    <name evidence="3" type="primary">LOC112452774</name>
</gene>
<evidence type="ECO:0000256" key="1">
    <source>
        <dbReference type="SAM" id="Phobius"/>
    </source>
</evidence>
<sequence length="173" mass="20009">MGGYAIRRRWFPSRWSVGRGALARPGARRPSNGIPLLSRALLPPSSFAVVRWLSLFRGDTTYRAREMTRKMERKMIITWNERNILLVFCFFVTSITLTSTYDPNDKSLKDILLPEGQFEAFYLKGMQEEEQNAVRPPHLHGSFHQHRNPALVDAPNSAAYGFRFDGKRRFNFS</sequence>
<dbReference type="AlphaFoldDB" id="A0A6J1PHU7"/>
<accession>A0A6J1PHU7</accession>
<organism evidence="2 3">
    <name type="scientific">Temnothorax curvispinosus</name>
    <dbReference type="NCBI Taxonomy" id="300111"/>
    <lineage>
        <taxon>Eukaryota</taxon>
        <taxon>Metazoa</taxon>
        <taxon>Ecdysozoa</taxon>
        <taxon>Arthropoda</taxon>
        <taxon>Hexapoda</taxon>
        <taxon>Insecta</taxon>
        <taxon>Pterygota</taxon>
        <taxon>Neoptera</taxon>
        <taxon>Endopterygota</taxon>
        <taxon>Hymenoptera</taxon>
        <taxon>Apocrita</taxon>
        <taxon>Aculeata</taxon>
        <taxon>Formicoidea</taxon>
        <taxon>Formicidae</taxon>
        <taxon>Myrmicinae</taxon>
        <taxon>Temnothorax</taxon>
    </lineage>
</organism>
<dbReference type="Proteomes" id="UP000504618">
    <property type="component" value="Unplaced"/>
</dbReference>
<keyword evidence="2" id="KW-1185">Reference proteome</keyword>
<keyword evidence="1" id="KW-1133">Transmembrane helix</keyword>
<evidence type="ECO:0000313" key="2">
    <source>
        <dbReference type="Proteomes" id="UP000504618"/>
    </source>
</evidence>
<name>A0A6J1PHU7_9HYME</name>
<reference evidence="3" key="1">
    <citation type="submission" date="2025-08" db="UniProtKB">
        <authorList>
            <consortium name="RefSeq"/>
        </authorList>
    </citation>
    <scope>IDENTIFICATION</scope>
    <source>
        <tissue evidence="3">Whole body</tissue>
    </source>
</reference>
<protein>
    <submittedName>
        <fullName evidence="3">Uncharacterized protein LOC112452774 isoform X1</fullName>
    </submittedName>
</protein>
<keyword evidence="1" id="KW-0812">Transmembrane</keyword>
<feature type="transmembrane region" description="Helical" evidence="1">
    <location>
        <begin position="83"/>
        <end position="101"/>
    </location>
</feature>
<dbReference type="RefSeq" id="XP_024868936.1">
    <property type="nucleotide sequence ID" value="XM_025013168.1"/>
</dbReference>
<keyword evidence="1" id="KW-0472">Membrane</keyword>
<evidence type="ECO:0000313" key="3">
    <source>
        <dbReference type="RefSeq" id="XP_024868936.1"/>
    </source>
</evidence>
<dbReference type="GeneID" id="112452774"/>
<proteinExistence type="predicted"/>